<dbReference type="PROSITE" id="PS50949">
    <property type="entry name" value="HTH_GNTR"/>
    <property type="match status" value="1"/>
</dbReference>
<dbReference type="CDD" id="cd07377">
    <property type="entry name" value="WHTH_GntR"/>
    <property type="match status" value="1"/>
</dbReference>
<keyword evidence="1" id="KW-0805">Transcription regulation</keyword>
<evidence type="ECO:0000313" key="5">
    <source>
        <dbReference type="EMBL" id="QGZ57946.1"/>
    </source>
</evidence>
<organism evidence="5 6">
    <name type="scientific">Paraburkholderia acidiphila</name>
    <dbReference type="NCBI Taxonomy" id="2571747"/>
    <lineage>
        <taxon>Bacteria</taxon>
        <taxon>Pseudomonadati</taxon>
        <taxon>Pseudomonadota</taxon>
        <taxon>Betaproteobacteria</taxon>
        <taxon>Burkholderiales</taxon>
        <taxon>Burkholderiaceae</taxon>
        <taxon>Paraburkholderia</taxon>
    </lineage>
</organism>
<feature type="domain" description="HTH gntR-type" evidence="4">
    <location>
        <begin position="28"/>
        <end position="98"/>
    </location>
</feature>
<dbReference type="SUPFAM" id="SSF48008">
    <property type="entry name" value="GntR ligand-binding domain-like"/>
    <property type="match status" value="1"/>
</dbReference>
<dbReference type="PRINTS" id="PR00035">
    <property type="entry name" value="HTHGNTR"/>
</dbReference>
<dbReference type="Pfam" id="PF00392">
    <property type="entry name" value="GntR"/>
    <property type="match status" value="1"/>
</dbReference>
<evidence type="ECO:0000256" key="1">
    <source>
        <dbReference type="ARBA" id="ARBA00023015"/>
    </source>
</evidence>
<sequence length="242" mass="27758">MSSEQTEVVASREAAPLKLALQPINATLSLRDQAYAMLRQAIADADIYQTREEIRLDERVLSESLGVSRTPVREAMTLLEQEGFLRMVPRRGIYIVRKSKREIVEMIQMWAALESMAARLATVHATDEEIARLRHMFDNFRDSTPAEHIAEYSDANIAFHQAIVELSKSQIILDTIKNIFVHVRAIRRMTISQSDRASRSIVDHLRIIEALEKRDTELAEKLVRQHSLDLAVYVEKNCDFLD</sequence>
<dbReference type="InterPro" id="IPR000524">
    <property type="entry name" value="Tscrpt_reg_HTH_GntR"/>
</dbReference>
<dbReference type="PANTHER" id="PTHR43537:SF49">
    <property type="entry name" value="TRANSCRIPTIONAL REGULATORY PROTEIN"/>
    <property type="match status" value="1"/>
</dbReference>
<accession>A0A7Z2GA38</accession>
<dbReference type="RefSeq" id="WP_158760880.1">
    <property type="nucleotide sequence ID" value="NZ_CP046910.1"/>
</dbReference>
<dbReference type="SUPFAM" id="SSF46785">
    <property type="entry name" value="Winged helix' DNA-binding domain"/>
    <property type="match status" value="1"/>
</dbReference>
<dbReference type="InterPro" id="IPR036388">
    <property type="entry name" value="WH-like_DNA-bd_sf"/>
</dbReference>
<name>A0A7Z2GA38_9BURK</name>
<evidence type="ECO:0000256" key="3">
    <source>
        <dbReference type="ARBA" id="ARBA00023163"/>
    </source>
</evidence>
<evidence type="ECO:0000256" key="2">
    <source>
        <dbReference type="ARBA" id="ARBA00023125"/>
    </source>
</evidence>
<dbReference type="Proteomes" id="UP000434209">
    <property type="component" value="Chromosome 2"/>
</dbReference>
<dbReference type="Pfam" id="PF07729">
    <property type="entry name" value="FCD"/>
    <property type="match status" value="1"/>
</dbReference>
<keyword evidence="6" id="KW-1185">Reference proteome</keyword>
<dbReference type="SMART" id="SM00345">
    <property type="entry name" value="HTH_GNTR"/>
    <property type="match status" value="1"/>
</dbReference>
<dbReference type="EMBL" id="CP046910">
    <property type="protein sequence ID" value="QGZ57946.1"/>
    <property type="molecule type" value="Genomic_DNA"/>
</dbReference>
<evidence type="ECO:0000313" key="6">
    <source>
        <dbReference type="Proteomes" id="UP000434209"/>
    </source>
</evidence>
<proteinExistence type="predicted"/>
<keyword evidence="3" id="KW-0804">Transcription</keyword>
<dbReference type="OrthoDB" id="8680857at2"/>
<dbReference type="InterPro" id="IPR036390">
    <property type="entry name" value="WH_DNA-bd_sf"/>
</dbReference>
<dbReference type="Gene3D" id="1.20.120.530">
    <property type="entry name" value="GntR ligand-binding domain-like"/>
    <property type="match status" value="1"/>
</dbReference>
<dbReference type="GO" id="GO:0003700">
    <property type="term" value="F:DNA-binding transcription factor activity"/>
    <property type="evidence" value="ECO:0007669"/>
    <property type="project" value="InterPro"/>
</dbReference>
<evidence type="ECO:0000259" key="4">
    <source>
        <dbReference type="PROSITE" id="PS50949"/>
    </source>
</evidence>
<dbReference type="AlphaFoldDB" id="A0A7Z2GA38"/>
<dbReference type="InterPro" id="IPR008920">
    <property type="entry name" value="TF_FadR/GntR_C"/>
</dbReference>
<dbReference type="SMART" id="SM00895">
    <property type="entry name" value="FCD"/>
    <property type="match status" value="1"/>
</dbReference>
<keyword evidence="2" id="KW-0238">DNA-binding</keyword>
<gene>
    <name evidence="5" type="ORF">FAZ97_24035</name>
</gene>
<dbReference type="KEGG" id="pacp:FAZ97_24035"/>
<reference evidence="5 6" key="1">
    <citation type="submission" date="2019-12" db="EMBL/GenBank/DDBJ databases">
        <title>Paraburkholderia acidiphila 7Q-K02 sp. nov and Paraburkholderia acidisoli DHF22 sp. nov., two strains isolated from forest soil.</title>
        <authorList>
            <person name="Gao Z."/>
            <person name="Qiu L."/>
        </authorList>
    </citation>
    <scope>NUCLEOTIDE SEQUENCE [LARGE SCALE GENOMIC DNA]</scope>
    <source>
        <strain evidence="5 6">7Q-K02</strain>
    </source>
</reference>
<dbReference type="Gene3D" id="1.10.10.10">
    <property type="entry name" value="Winged helix-like DNA-binding domain superfamily/Winged helix DNA-binding domain"/>
    <property type="match status" value="1"/>
</dbReference>
<dbReference type="InterPro" id="IPR011711">
    <property type="entry name" value="GntR_C"/>
</dbReference>
<protein>
    <submittedName>
        <fullName evidence="5">FCD domain-containing protein</fullName>
    </submittedName>
</protein>
<dbReference type="GO" id="GO:0003677">
    <property type="term" value="F:DNA binding"/>
    <property type="evidence" value="ECO:0007669"/>
    <property type="project" value="UniProtKB-KW"/>
</dbReference>
<dbReference type="PANTHER" id="PTHR43537">
    <property type="entry name" value="TRANSCRIPTIONAL REGULATOR, GNTR FAMILY"/>
    <property type="match status" value="1"/>
</dbReference>